<comment type="subcellular location">
    <subcellularLocation>
        <location evidence="1 3">Nucleus</location>
    </subcellularLocation>
</comment>
<reference evidence="6" key="3">
    <citation type="submission" date="2021-05" db="UniProtKB">
        <authorList>
            <consortium name="EnsemblPlants"/>
        </authorList>
    </citation>
    <scope>IDENTIFICATION</scope>
    <source>
        <strain evidence="6">cv. B73</strain>
    </source>
</reference>
<dbReference type="CDD" id="cd00183">
    <property type="entry name" value="TFIIS_I"/>
    <property type="match status" value="1"/>
</dbReference>
<feature type="compositionally biased region" description="Polar residues" evidence="4">
    <location>
        <begin position="266"/>
        <end position="278"/>
    </location>
</feature>
<dbReference type="OrthoDB" id="44867at2759"/>
<organism evidence="6 7">
    <name type="scientific">Zea mays</name>
    <name type="common">Maize</name>
    <dbReference type="NCBI Taxonomy" id="4577"/>
    <lineage>
        <taxon>Eukaryota</taxon>
        <taxon>Viridiplantae</taxon>
        <taxon>Streptophyta</taxon>
        <taxon>Embryophyta</taxon>
        <taxon>Tracheophyta</taxon>
        <taxon>Spermatophyta</taxon>
        <taxon>Magnoliopsida</taxon>
        <taxon>Liliopsida</taxon>
        <taxon>Poales</taxon>
        <taxon>Poaceae</taxon>
        <taxon>PACMAD clade</taxon>
        <taxon>Panicoideae</taxon>
        <taxon>Andropogonodae</taxon>
        <taxon>Andropogoneae</taxon>
        <taxon>Tripsacinae</taxon>
        <taxon>Zea</taxon>
    </lineage>
</organism>
<gene>
    <name evidence="6" type="primary">LOC100278816</name>
</gene>
<accession>A0A804QQF2</accession>
<feature type="compositionally biased region" description="Polar residues" evidence="4">
    <location>
        <begin position="409"/>
        <end position="420"/>
    </location>
</feature>
<feature type="compositionally biased region" description="Polar residues" evidence="4">
    <location>
        <begin position="428"/>
        <end position="438"/>
    </location>
</feature>
<feature type="compositionally biased region" description="Acidic residues" evidence="4">
    <location>
        <begin position="136"/>
        <end position="149"/>
    </location>
</feature>
<dbReference type="InterPro" id="IPR035441">
    <property type="entry name" value="TFIIS/LEDGF_dom_sf"/>
</dbReference>
<name>A0A804QQF2_MAIZE</name>
<feature type="compositionally biased region" description="Polar residues" evidence="4">
    <location>
        <begin position="544"/>
        <end position="560"/>
    </location>
</feature>
<dbReference type="AlphaFoldDB" id="A0A804QQF2"/>
<sequence length="566" mass="62789">MADGLDRWRGFFRGAGAGICDVIENAILVAAADAPRDFLHRRDRIAERLFTALRRDAAPPSFGSAAASTTPATPVEEDKGSVRRVAEKECKVDSSSNGTHGGGGHGHGHADEDDDSDSDDERLRRAAASNYGHNYDDDDEDGDQQEEDEQQHAADDTEEGEEDHDAEELEALTNEIDEESQIVGEVLRIKELLLHKEDHSDATLFDSLRRLQLMQLSVSTLKATEIGRAVNRLRKHNSREIRHLVCTLIEGWKVLVDEWVSTTNAALTENSPGSSNPSVVDEEEEGLPSPPLDEGAFFATQTTSIQLSEFFDEMDEDGSEYSNLAVLNFPCLLLGFNIMMIINVAHTVPDLRHSNDPSLGNKRGNNGGRLASHSTVARQDPPRSYPGVVERVQPRRLELARQEPPMRQANPQTLQSSSLQAKPHGALNKQSNNPSSYESGPGRPVKAAQQRPFGDMKPKQTREHVAIERKPMASQTDKSRPGARPSAGAKLELAKPKVYDDGLDNNRKLEAAKRRLQERYQEAENAKRQRTIQVMELGDIPKPKNQNRQPVVKSRNSLRNWANGRR</sequence>
<dbReference type="InterPro" id="IPR017923">
    <property type="entry name" value="TFIIS_N"/>
</dbReference>
<dbReference type="SUPFAM" id="SSF47676">
    <property type="entry name" value="Conserved domain common to transcription factors TFIIS, elongin A, CRSP70"/>
    <property type="match status" value="1"/>
</dbReference>
<feature type="compositionally biased region" description="Acidic residues" evidence="4">
    <location>
        <begin position="111"/>
        <end position="120"/>
    </location>
</feature>
<feature type="region of interest" description="Disordered" evidence="4">
    <location>
        <begin position="351"/>
        <end position="506"/>
    </location>
</feature>
<proteinExistence type="predicted"/>
<evidence type="ECO:0000256" key="1">
    <source>
        <dbReference type="ARBA" id="ARBA00004123"/>
    </source>
</evidence>
<reference evidence="7" key="1">
    <citation type="journal article" date="2009" name="Science">
        <title>The B73 maize genome: complexity, diversity, and dynamics.</title>
        <authorList>
            <person name="Schnable P.S."/>
            <person name="Ware D."/>
            <person name="Fulton R.S."/>
            <person name="Stein J.C."/>
            <person name="Wei F."/>
            <person name="Pasternak S."/>
            <person name="Liang C."/>
            <person name="Zhang J."/>
            <person name="Fulton L."/>
            <person name="Graves T.A."/>
            <person name="Minx P."/>
            <person name="Reily A.D."/>
            <person name="Courtney L."/>
            <person name="Kruchowski S.S."/>
            <person name="Tomlinson C."/>
            <person name="Strong C."/>
            <person name="Delehaunty K."/>
            <person name="Fronick C."/>
            <person name="Courtney B."/>
            <person name="Rock S.M."/>
            <person name="Belter E."/>
            <person name="Du F."/>
            <person name="Kim K."/>
            <person name="Abbott R.M."/>
            <person name="Cotton M."/>
            <person name="Levy A."/>
            <person name="Marchetto P."/>
            <person name="Ochoa K."/>
            <person name="Jackson S.M."/>
            <person name="Gillam B."/>
            <person name="Chen W."/>
            <person name="Yan L."/>
            <person name="Higginbotham J."/>
            <person name="Cardenas M."/>
            <person name="Waligorski J."/>
            <person name="Applebaum E."/>
            <person name="Phelps L."/>
            <person name="Falcone J."/>
            <person name="Kanchi K."/>
            <person name="Thane T."/>
            <person name="Scimone A."/>
            <person name="Thane N."/>
            <person name="Henke J."/>
            <person name="Wang T."/>
            <person name="Ruppert J."/>
            <person name="Shah N."/>
            <person name="Rotter K."/>
            <person name="Hodges J."/>
            <person name="Ingenthron E."/>
            <person name="Cordes M."/>
            <person name="Kohlberg S."/>
            <person name="Sgro J."/>
            <person name="Delgado B."/>
            <person name="Mead K."/>
            <person name="Chinwalla A."/>
            <person name="Leonard S."/>
            <person name="Crouse K."/>
            <person name="Collura K."/>
            <person name="Kudrna D."/>
            <person name="Currie J."/>
            <person name="He R."/>
            <person name="Angelova A."/>
            <person name="Rajasekar S."/>
            <person name="Mueller T."/>
            <person name="Lomeli R."/>
            <person name="Scara G."/>
            <person name="Ko A."/>
            <person name="Delaney K."/>
            <person name="Wissotski M."/>
            <person name="Lopez G."/>
            <person name="Campos D."/>
            <person name="Braidotti M."/>
            <person name="Ashley E."/>
            <person name="Golser W."/>
            <person name="Kim H."/>
            <person name="Lee S."/>
            <person name="Lin J."/>
            <person name="Dujmic Z."/>
            <person name="Kim W."/>
            <person name="Talag J."/>
            <person name="Zuccolo A."/>
            <person name="Fan C."/>
            <person name="Sebastian A."/>
            <person name="Kramer M."/>
            <person name="Spiegel L."/>
            <person name="Nascimento L."/>
            <person name="Zutavern T."/>
            <person name="Miller B."/>
            <person name="Ambroise C."/>
            <person name="Muller S."/>
            <person name="Spooner W."/>
            <person name="Narechania A."/>
            <person name="Ren L."/>
            <person name="Wei S."/>
            <person name="Kumari S."/>
            <person name="Faga B."/>
            <person name="Levy M.J."/>
            <person name="McMahan L."/>
            <person name="Van Buren P."/>
            <person name="Vaughn M.W."/>
            <person name="Ying K."/>
            <person name="Yeh C.-T."/>
            <person name="Emrich S.J."/>
            <person name="Jia Y."/>
            <person name="Kalyanaraman A."/>
            <person name="Hsia A.-P."/>
            <person name="Barbazuk W.B."/>
            <person name="Baucom R.S."/>
            <person name="Brutnell T.P."/>
            <person name="Carpita N.C."/>
            <person name="Chaparro C."/>
            <person name="Chia J.-M."/>
            <person name="Deragon J.-M."/>
            <person name="Estill J.C."/>
            <person name="Fu Y."/>
            <person name="Jeddeloh J.A."/>
            <person name="Han Y."/>
            <person name="Lee H."/>
            <person name="Li P."/>
            <person name="Lisch D.R."/>
            <person name="Liu S."/>
            <person name="Liu Z."/>
            <person name="Nagel D.H."/>
            <person name="McCann M.C."/>
            <person name="SanMiguel P."/>
            <person name="Myers A.M."/>
            <person name="Nettleton D."/>
            <person name="Nguyen J."/>
            <person name="Penning B.W."/>
            <person name="Ponnala L."/>
            <person name="Schneider K.L."/>
            <person name="Schwartz D.C."/>
            <person name="Sharma A."/>
            <person name="Soderlund C."/>
            <person name="Springer N.M."/>
            <person name="Sun Q."/>
            <person name="Wang H."/>
            <person name="Waterman M."/>
            <person name="Westerman R."/>
            <person name="Wolfgruber T.K."/>
            <person name="Yang L."/>
            <person name="Yu Y."/>
            <person name="Zhang L."/>
            <person name="Zhou S."/>
            <person name="Zhu Q."/>
            <person name="Bennetzen J.L."/>
            <person name="Dawe R.K."/>
            <person name="Jiang J."/>
            <person name="Jiang N."/>
            <person name="Presting G.G."/>
            <person name="Wessler S.R."/>
            <person name="Aluru S."/>
            <person name="Martienssen R.A."/>
            <person name="Clifton S.W."/>
            <person name="McCombie W.R."/>
            <person name="Wing R.A."/>
            <person name="Wilson R.K."/>
        </authorList>
    </citation>
    <scope>NUCLEOTIDE SEQUENCE [LARGE SCALE GENOMIC DNA]</scope>
    <source>
        <strain evidence="7">cv. B73</strain>
    </source>
</reference>
<feature type="compositionally biased region" description="Basic and acidic residues" evidence="4">
    <location>
        <begin position="454"/>
        <end position="471"/>
    </location>
</feature>
<feature type="compositionally biased region" description="Low complexity" evidence="4">
    <location>
        <begin position="59"/>
        <end position="74"/>
    </location>
</feature>
<dbReference type="GO" id="GO:0005634">
    <property type="term" value="C:nucleus"/>
    <property type="evidence" value="ECO:0007669"/>
    <property type="project" value="UniProtKB-SubCell"/>
</dbReference>
<dbReference type="Gramene" id="Zm00001eb349390_T004">
    <property type="protein sequence ID" value="Zm00001eb349390_P004"/>
    <property type="gene ID" value="Zm00001eb349390"/>
</dbReference>
<feature type="region of interest" description="Disordered" evidence="4">
    <location>
        <begin position="266"/>
        <end position="294"/>
    </location>
</feature>
<feature type="compositionally biased region" description="Basic and acidic residues" evidence="4">
    <location>
        <begin position="492"/>
        <end position="506"/>
    </location>
</feature>
<dbReference type="Pfam" id="PF08711">
    <property type="entry name" value="Med26"/>
    <property type="match status" value="1"/>
</dbReference>
<dbReference type="EnsemblPlants" id="Zm00001eb349390_T004">
    <property type="protein sequence ID" value="Zm00001eb349390_P004"/>
    <property type="gene ID" value="Zm00001eb349390"/>
</dbReference>
<evidence type="ECO:0000256" key="2">
    <source>
        <dbReference type="ARBA" id="ARBA00023242"/>
    </source>
</evidence>
<dbReference type="PANTHER" id="PTHR46554:SF2">
    <property type="entry name" value="TFIIS N-TERMINAL DOMAIN-CONTAINING PROTEIN"/>
    <property type="match status" value="1"/>
</dbReference>
<dbReference type="Gene3D" id="1.20.930.10">
    <property type="entry name" value="Conserved domain common to transcription factors TFIIS, elongin A, CRSP70"/>
    <property type="match status" value="1"/>
</dbReference>
<evidence type="ECO:0000313" key="7">
    <source>
        <dbReference type="Proteomes" id="UP000007305"/>
    </source>
</evidence>
<evidence type="ECO:0000313" key="6">
    <source>
        <dbReference type="EnsemblPlants" id="Zm00001eb349390_P004"/>
    </source>
</evidence>
<dbReference type="InterPro" id="IPR003617">
    <property type="entry name" value="TFIIS/CRSP70_N_sub"/>
</dbReference>
<dbReference type="InParanoid" id="A0A804QQF2"/>
<feature type="region of interest" description="Disordered" evidence="4">
    <location>
        <begin position="59"/>
        <end position="166"/>
    </location>
</feature>
<evidence type="ECO:0000256" key="4">
    <source>
        <dbReference type="SAM" id="MobiDB-lite"/>
    </source>
</evidence>
<evidence type="ECO:0000259" key="5">
    <source>
        <dbReference type="PROSITE" id="PS51319"/>
    </source>
</evidence>
<feature type="region of interest" description="Disordered" evidence="4">
    <location>
        <begin position="535"/>
        <end position="566"/>
    </location>
</feature>
<feature type="compositionally biased region" description="Basic and acidic residues" evidence="4">
    <location>
        <begin position="76"/>
        <end position="92"/>
    </location>
</feature>
<evidence type="ECO:0000256" key="3">
    <source>
        <dbReference type="PROSITE-ProRule" id="PRU00649"/>
    </source>
</evidence>
<dbReference type="Proteomes" id="UP000007305">
    <property type="component" value="Chromosome 8"/>
</dbReference>
<dbReference type="PANTHER" id="PTHR46554">
    <property type="entry name" value="MEDIATOR OF RNA POLYMERASE II TRANSCRIPTION SUBUNIT 26A-RELATED"/>
    <property type="match status" value="1"/>
</dbReference>
<feature type="compositionally biased region" description="Basic and acidic residues" evidence="4">
    <location>
        <begin position="392"/>
        <end position="401"/>
    </location>
</feature>
<feature type="domain" description="TFIIS N-terminal" evidence="5">
    <location>
        <begin position="184"/>
        <end position="259"/>
    </location>
</feature>
<feature type="compositionally biased region" description="Acidic residues" evidence="4">
    <location>
        <begin position="156"/>
        <end position="166"/>
    </location>
</feature>
<reference evidence="6" key="2">
    <citation type="submission" date="2019-07" db="EMBL/GenBank/DDBJ databases">
        <authorList>
            <person name="Seetharam A."/>
            <person name="Woodhouse M."/>
            <person name="Cannon E."/>
        </authorList>
    </citation>
    <scope>NUCLEOTIDE SEQUENCE [LARGE SCALE GENOMIC DNA]</scope>
    <source>
        <strain evidence="6">cv. B73</strain>
    </source>
</reference>
<dbReference type="SMART" id="SM00509">
    <property type="entry name" value="TFS2N"/>
    <property type="match status" value="1"/>
</dbReference>
<dbReference type="PROSITE" id="PS51319">
    <property type="entry name" value="TFIIS_N"/>
    <property type="match status" value="1"/>
</dbReference>
<keyword evidence="2 3" id="KW-0539">Nucleus</keyword>
<keyword evidence="7" id="KW-1185">Reference proteome</keyword>
<protein>
    <recommendedName>
        <fullName evidence="5">TFIIS N-terminal domain-containing protein</fullName>
    </recommendedName>
</protein>